<feature type="region of interest" description="Disordered" evidence="1">
    <location>
        <begin position="225"/>
        <end position="272"/>
    </location>
</feature>
<dbReference type="AlphaFoldDB" id="A0A9W8JTU1"/>
<accession>A0A9W8JTU1</accession>
<organism evidence="2 3">
    <name type="scientific">Agrocybe chaxingu</name>
    <dbReference type="NCBI Taxonomy" id="84603"/>
    <lineage>
        <taxon>Eukaryota</taxon>
        <taxon>Fungi</taxon>
        <taxon>Dikarya</taxon>
        <taxon>Basidiomycota</taxon>
        <taxon>Agaricomycotina</taxon>
        <taxon>Agaricomycetes</taxon>
        <taxon>Agaricomycetidae</taxon>
        <taxon>Agaricales</taxon>
        <taxon>Agaricineae</taxon>
        <taxon>Strophariaceae</taxon>
        <taxon>Agrocybe</taxon>
    </lineage>
</organism>
<evidence type="ECO:0000313" key="2">
    <source>
        <dbReference type="EMBL" id="KAJ3502748.1"/>
    </source>
</evidence>
<evidence type="ECO:0000256" key="1">
    <source>
        <dbReference type="SAM" id="MobiDB-lite"/>
    </source>
</evidence>
<gene>
    <name evidence="2" type="ORF">NLJ89_g8745</name>
</gene>
<evidence type="ECO:0008006" key="4">
    <source>
        <dbReference type="Google" id="ProtNLM"/>
    </source>
</evidence>
<evidence type="ECO:0000313" key="3">
    <source>
        <dbReference type="Proteomes" id="UP001148786"/>
    </source>
</evidence>
<proteinExistence type="predicted"/>
<dbReference type="EMBL" id="JANKHO010001236">
    <property type="protein sequence ID" value="KAJ3502748.1"/>
    <property type="molecule type" value="Genomic_DNA"/>
</dbReference>
<reference evidence="2" key="1">
    <citation type="submission" date="2022-07" db="EMBL/GenBank/DDBJ databases">
        <title>Genome Sequence of Agrocybe chaxingu.</title>
        <authorList>
            <person name="Buettner E."/>
        </authorList>
    </citation>
    <scope>NUCLEOTIDE SEQUENCE</scope>
    <source>
        <strain evidence="2">MP-N11</strain>
    </source>
</reference>
<dbReference type="Proteomes" id="UP001148786">
    <property type="component" value="Unassembled WGS sequence"/>
</dbReference>
<sequence length="753" mass="86864">MYPHGRLVRGALVPVICDLPAARQISGFAGHSSSHLCSFCLLEADEIDNLDYSNWPTRTVEEHRTLAQAWLDAPNEKKRAELFDQSGIRWSELLRLPYWDPIKFLMIDSMHGFFLRLFQRHCRQIWGMDVSFDDGDFPSFDDEKLNQPSEADMHKAHHVLRNGSEDALRKLPLRTLRELTSTLENVPGGTMPHGYAKKALVRNLLKYRVLRGWFSENGDKLDCQIGEGMLGGENTSASTTQKQNDDPDKQQSADIDSGAQGPRSRKEPPTQEEVEAALNILVTGPKSKLRKIRKLVLIELCKAKEIALEEMACTVPSLLQLLEEWRIRSGVVDASGNLLKGESKRRSARKRGERVLGRETLKHVRDDIKNLQLPSWVAPAPSQPGVAKAGKFTADQWRTFCTYNLVFTLVRLWGPEIEGTQRRGMLDNFMHLVTAVKLGSMQTVTEDRISEYTEHMFQYLDTLRDVFKGTIFTTYQHLALHFPSLLRRFGPTHAWRCFIFERFNFLLQKIPTNAKFGELEKTMLKRFCMGQNLRALFKPEELPAEIHGLIELWEKTFDIDIRGTLRNDTFTFDAQYREQPETKTWKDSEEERLPTEWLSELRDWIRHHDPAADHTSLSPWAHVKTKVTRLGEVYQVEAKSPPDSHVYYRGKRDELTAGCIVGIFTHVRVRCDQEIKTETFFVLKQYMPLPEQLTKFDHYRRYPVVAGRLFQEYTYPEIVLINSEDILYHFGYGRVMLPEIGIPTMAAIPLDRS</sequence>
<name>A0A9W8JTU1_9AGAR</name>
<protein>
    <recommendedName>
        <fullName evidence="4">DUF4218 domain-containing protein</fullName>
    </recommendedName>
</protein>
<dbReference type="OrthoDB" id="3248986at2759"/>
<keyword evidence="3" id="KW-1185">Reference proteome</keyword>
<feature type="compositionally biased region" description="Polar residues" evidence="1">
    <location>
        <begin position="233"/>
        <end position="242"/>
    </location>
</feature>
<dbReference type="PANTHER" id="PTHR46579:SF2">
    <property type="entry name" value="C2H2-TYPE DOMAIN-CONTAINING PROTEIN"/>
    <property type="match status" value="1"/>
</dbReference>
<comment type="caution">
    <text evidence="2">The sequence shown here is derived from an EMBL/GenBank/DDBJ whole genome shotgun (WGS) entry which is preliminary data.</text>
</comment>
<dbReference type="PANTHER" id="PTHR46579">
    <property type="entry name" value="F5/8 TYPE C DOMAIN-CONTAINING PROTEIN-RELATED"/>
    <property type="match status" value="1"/>
</dbReference>